<evidence type="ECO:0000313" key="2">
    <source>
        <dbReference type="EMBL" id="OQS53616.1"/>
    </source>
</evidence>
<sequence>MSKRNYKEINLPEFDYNKIFGELNESAGNQNNENIKNSSYLNSDNDNCDNNYDSSDSFMKNKSEENYKKCLQNDKNIEESYNESLPSFIKEKLTENELNAARRLSLKQEKETFVNKQGIKDKLTRINDLLDQEIEEYDELIRKFI</sequence>
<feature type="compositionally biased region" description="Polar residues" evidence="1">
    <location>
        <begin position="26"/>
        <end position="36"/>
    </location>
</feature>
<dbReference type="AlphaFoldDB" id="A0A1W0E300"/>
<protein>
    <submittedName>
        <fullName evidence="2">Uncharacterized protein</fullName>
    </submittedName>
</protein>
<name>A0A1W0E300_9MICR</name>
<dbReference type="EMBL" id="MNPJ01000027">
    <property type="protein sequence ID" value="OQS53616.1"/>
    <property type="molecule type" value="Genomic_DNA"/>
</dbReference>
<feature type="compositionally biased region" description="Low complexity" evidence="1">
    <location>
        <begin position="37"/>
        <end position="57"/>
    </location>
</feature>
<keyword evidence="3" id="KW-1185">Reference proteome</keyword>
<feature type="region of interest" description="Disordered" evidence="1">
    <location>
        <begin position="26"/>
        <end position="59"/>
    </location>
</feature>
<gene>
    <name evidence="2" type="ORF">EHP00_1667</name>
</gene>
<accession>A0A1W0E300</accession>
<evidence type="ECO:0000313" key="3">
    <source>
        <dbReference type="Proteomes" id="UP000192758"/>
    </source>
</evidence>
<evidence type="ECO:0000256" key="1">
    <source>
        <dbReference type="SAM" id="MobiDB-lite"/>
    </source>
</evidence>
<reference evidence="2 3" key="1">
    <citation type="journal article" date="2017" name="Environ. Microbiol.">
        <title>Decay of the glycolytic pathway and adaptation to intranuclear parasitism within Enterocytozoonidae microsporidia.</title>
        <authorList>
            <person name="Wiredu Boakye D."/>
            <person name="Jaroenlak P."/>
            <person name="Prachumwat A."/>
            <person name="Williams T.A."/>
            <person name="Bateman K.S."/>
            <person name="Itsathitphaisarn O."/>
            <person name="Sritunyalucksana K."/>
            <person name="Paszkiewicz K.H."/>
            <person name="Moore K.A."/>
            <person name="Stentiford G.D."/>
            <person name="Williams B.A."/>
        </authorList>
    </citation>
    <scope>NUCLEOTIDE SEQUENCE [LARGE SCALE GENOMIC DNA]</scope>
    <source>
        <strain evidence="2 3">TH1</strain>
    </source>
</reference>
<proteinExistence type="predicted"/>
<dbReference type="Proteomes" id="UP000192758">
    <property type="component" value="Unassembled WGS sequence"/>
</dbReference>
<comment type="caution">
    <text evidence="2">The sequence shown here is derived from an EMBL/GenBank/DDBJ whole genome shotgun (WGS) entry which is preliminary data.</text>
</comment>
<dbReference type="VEuPathDB" id="MicrosporidiaDB:EHP00_1667"/>
<organism evidence="2 3">
    <name type="scientific">Ecytonucleospora hepatopenaei</name>
    <dbReference type="NCBI Taxonomy" id="646526"/>
    <lineage>
        <taxon>Eukaryota</taxon>
        <taxon>Fungi</taxon>
        <taxon>Fungi incertae sedis</taxon>
        <taxon>Microsporidia</taxon>
        <taxon>Enterocytozoonidae</taxon>
        <taxon>Ecytonucleospora</taxon>
    </lineage>
</organism>